<dbReference type="GO" id="GO:0016075">
    <property type="term" value="P:rRNA catabolic process"/>
    <property type="evidence" value="ECO:0007669"/>
    <property type="project" value="TreeGrafter"/>
</dbReference>
<dbReference type="Pfam" id="PF18129">
    <property type="entry name" value="SH3_12"/>
    <property type="match status" value="1"/>
</dbReference>
<dbReference type="Pfam" id="PF17846">
    <property type="entry name" value="XRN_M"/>
    <property type="match status" value="1"/>
</dbReference>
<dbReference type="GO" id="GO:0000956">
    <property type="term" value="P:nuclear-transcribed mRNA catabolic process"/>
    <property type="evidence" value="ECO:0007669"/>
    <property type="project" value="TreeGrafter"/>
</dbReference>
<dbReference type="InterPro" id="IPR041106">
    <property type="entry name" value="XRN1_D2_D3"/>
</dbReference>
<dbReference type="InterPro" id="IPR027073">
    <property type="entry name" value="5_3_exoribonuclease"/>
</dbReference>
<proteinExistence type="predicted"/>
<dbReference type="AlphaFoldDB" id="A0A183ITU5"/>
<dbReference type="Gene3D" id="2.170.260.40">
    <property type="match status" value="1"/>
</dbReference>
<dbReference type="InterPro" id="IPR040992">
    <property type="entry name" value="XRN1_D1"/>
</dbReference>
<feature type="domain" description="Xrn1 helical" evidence="1">
    <location>
        <begin position="1"/>
        <end position="63"/>
    </location>
</feature>
<dbReference type="WBParaSite" id="SBAD_0000730801-mRNA-1">
    <property type="protein sequence ID" value="SBAD_0000730801-mRNA-1"/>
    <property type="gene ID" value="SBAD_0000730801"/>
</dbReference>
<keyword evidence="6" id="KW-1185">Reference proteome</keyword>
<dbReference type="Gene3D" id="1.25.40.1050">
    <property type="match status" value="1"/>
</dbReference>
<feature type="domain" description="Exoribonuclease Xrn1 D2/D3" evidence="4">
    <location>
        <begin position="290"/>
        <end position="380"/>
    </location>
</feature>
<evidence type="ECO:0000313" key="7">
    <source>
        <dbReference type="WBParaSite" id="SBAD_0000730801-mRNA-1"/>
    </source>
</evidence>
<dbReference type="PANTHER" id="PTHR12341">
    <property type="entry name" value="5'-&gt;3' EXORIBONUCLEASE"/>
    <property type="match status" value="1"/>
</dbReference>
<evidence type="ECO:0000259" key="3">
    <source>
        <dbReference type="Pfam" id="PF18332"/>
    </source>
</evidence>
<dbReference type="EMBL" id="UZAM01010269">
    <property type="protein sequence ID" value="VDP11645.1"/>
    <property type="molecule type" value="Genomic_DNA"/>
</dbReference>
<dbReference type="PANTHER" id="PTHR12341:SF7">
    <property type="entry name" value="5'-3' EXORIBONUCLEASE 1"/>
    <property type="match status" value="1"/>
</dbReference>
<evidence type="ECO:0000259" key="4">
    <source>
        <dbReference type="Pfam" id="PF18334"/>
    </source>
</evidence>
<evidence type="ECO:0000259" key="1">
    <source>
        <dbReference type="Pfam" id="PF17846"/>
    </source>
</evidence>
<sequence>MTDEQSVLYQFYPIEFETDLNGKKNDWEAVVLLPFIDEELLLKTARAVNSQLSDEEKHRNSPGFLLCFRWGLSDLTKLYRGQDDKPAVICERMSSSQFHIDRSEIVYGLVPGVKVGVYFPGFPTFGHLSFESDIVENDEGNCRNGTAGERVALKVTGCEQEKVESMAKKYLGEVLYVNWPHLKAALCVKICSENRWYEVSAEGEIASRMIWGETAMAFPSQIVVRNLLVDQVSLRYTSLSQMFPCGSTVFVLNPDFYGCEGIVLEHVNKSRVLVSVTLRSEPDLSELRAVDAARQNIGLDLKYNKLKKEIPDYSHRDEYGLWWFSEKVLPLVSEYTHNRMRRFDDLRQWLKSLPTSRLSKLTSGTDYASEDQIQKLEQTIMHSEMKSVQKKLTVHPTFLYRSVLSSDLCSVEPVSSFHLFDRVVNVRNGSLVPLGLRGTIVAVIKRDTGEICKVDVVFDEAFPGAESIRGSKSSGYRVEPSSLINLSFHGGQRKPWQSERAGLHKSRADLGIKSVNQCSAVVQQKSVFNKLNEPQSSVILPAPPAPPPPPRGAYPTRVFTNHAMRNSGRLGGEDLFEKLTRSLQTASLHPEFIDDLRTPYKGLSCSRVMSRPAAFMNQNFPVRPARPCMPFYLPPPARRNVCLSASSRPLFYGGIPVYPEAKVIPVQPHSGAFVPLQVLRNMKVTSPHKSNSSWGKKHETSAGVEIKKDFVSRGGASRQNNVFSKVPVLQGKLDPIEDNWRLRSSRLAARFATDD</sequence>
<dbReference type="InterPro" id="IPR041385">
    <property type="entry name" value="SH3_12"/>
</dbReference>
<evidence type="ECO:0000259" key="2">
    <source>
        <dbReference type="Pfam" id="PF18129"/>
    </source>
</evidence>
<dbReference type="OrthoDB" id="372487at2759"/>
<dbReference type="Pfam" id="PF18332">
    <property type="entry name" value="XRN1_D1"/>
    <property type="match status" value="1"/>
</dbReference>
<dbReference type="InterPro" id="IPR047008">
    <property type="entry name" value="XRN1_SH3_sf"/>
</dbReference>
<evidence type="ECO:0000313" key="5">
    <source>
        <dbReference type="EMBL" id="VDP11645.1"/>
    </source>
</evidence>
<feature type="domain" description="5'-3' exoribonuclease 1 D1" evidence="3">
    <location>
        <begin position="108"/>
        <end position="203"/>
    </location>
</feature>
<evidence type="ECO:0000313" key="6">
    <source>
        <dbReference type="Proteomes" id="UP000270296"/>
    </source>
</evidence>
<name>A0A183ITU5_9BILA</name>
<organism evidence="7">
    <name type="scientific">Soboliphyme baturini</name>
    <dbReference type="NCBI Taxonomy" id="241478"/>
    <lineage>
        <taxon>Eukaryota</taxon>
        <taxon>Metazoa</taxon>
        <taxon>Ecdysozoa</taxon>
        <taxon>Nematoda</taxon>
        <taxon>Enoplea</taxon>
        <taxon>Dorylaimia</taxon>
        <taxon>Dioctophymatida</taxon>
        <taxon>Dioctophymatoidea</taxon>
        <taxon>Soboliphymatidae</taxon>
        <taxon>Soboliphyme</taxon>
    </lineage>
</organism>
<dbReference type="Pfam" id="PF18334">
    <property type="entry name" value="XRN1_D2_D3"/>
    <property type="match status" value="1"/>
</dbReference>
<feature type="domain" description="5'-3' exoribonuclease 1 SH3-like" evidence="2">
    <location>
        <begin position="416"/>
        <end position="485"/>
    </location>
</feature>
<dbReference type="InterPro" id="IPR047007">
    <property type="entry name" value="XRN1_D1_sf"/>
</dbReference>
<accession>A0A183ITU5</accession>
<dbReference type="GO" id="GO:0003723">
    <property type="term" value="F:RNA binding"/>
    <property type="evidence" value="ECO:0007669"/>
    <property type="project" value="TreeGrafter"/>
</dbReference>
<dbReference type="Proteomes" id="UP000270296">
    <property type="component" value="Unassembled WGS sequence"/>
</dbReference>
<protein>
    <submittedName>
        <fullName evidence="7">RNA helicase</fullName>
    </submittedName>
</protein>
<dbReference type="GO" id="GO:0005634">
    <property type="term" value="C:nucleus"/>
    <property type="evidence" value="ECO:0007669"/>
    <property type="project" value="TreeGrafter"/>
</dbReference>
<gene>
    <name evidence="5" type="ORF">SBAD_LOCUS7042</name>
</gene>
<reference evidence="5 6" key="2">
    <citation type="submission" date="2018-11" db="EMBL/GenBank/DDBJ databases">
        <authorList>
            <consortium name="Pathogen Informatics"/>
        </authorList>
    </citation>
    <scope>NUCLEOTIDE SEQUENCE [LARGE SCALE GENOMIC DNA]</scope>
</reference>
<dbReference type="GO" id="GO:0004534">
    <property type="term" value="F:5'-3' RNA exonuclease activity"/>
    <property type="evidence" value="ECO:0007669"/>
    <property type="project" value="TreeGrafter"/>
</dbReference>
<reference evidence="7" key="1">
    <citation type="submission" date="2016-06" db="UniProtKB">
        <authorList>
            <consortium name="WormBaseParasite"/>
        </authorList>
    </citation>
    <scope>IDENTIFICATION</scope>
</reference>
<dbReference type="InterPro" id="IPR041412">
    <property type="entry name" value="Xrn1_helical"/>
</dbReference>
<dbReference type="Gene3D" id="2.30.30.750">
    <property type="match status" value="1"/>
</dbReference>